<evidence type="ECO:0000313" key="2">
    <source>
        <dbReference type="Proteomes" id="UP000198906"/>
    </source>
</evidence>
<organism evidence="1 2">
    <name type="scientific">Micromonospora inyonensis</name>
    <dbReference type="NCBI Taxonomy" id="47866"/>
    <lineage>
        <taxon>Bacteria</taxon>
        <taxon>Bacillati</taxon>
        <taxon>Actinomycetota</taxon>
        <taxon>Actinomycetes</taxon>
        <taxon>Micromonosporales</taxon>
        <taxon>Micromonosporaceae</taxon>
        <taxon>Micromonospora</taxon>
    </lineage>
</organism>
<proteinExistence type="predicted"/>
<dbReference type="AlphaFoldDB" id="A0A1C6SC64"/>
<sequence length="34" mass="3618">MTKKPARVLPVTADRLLRGWTGPGGSRIRLAVSG</sequence>
<protein>
    <submittedName>
        <fullName evidence="1">Uncharacterized protein</fullName>
    </submittedName>
</protein>
<dbReference type="Proteomes" id="UP000198906">
    <property type="component" value="Unassembled WGS sequence"/>
</dbReference>
<accession>A0A1C6SC64</accession>
<name>A0A1C6SC64_9ACTN</name>
<keyword evidence="2" id="KW-1185">Reference proteome</keyword>
<reference evidence="2" key="1">
    <citation type="submission" date="2016-06" db="EMBL/GenBank/DDBJ databases">
        <authorList>
            <person name="Varghese N."/>
        </authorList>
    </citation>
    <scope>NUCLEOTIDE SEQUENCE [LARGE SCALE GENOMIC DNA]</scope>
    <source>
        <strain evidence="2">DSM 46123</strain>
    </source>
</reference>
<gene>
    <name evidence="1" type="ORF">GA0074694_4704</name>
</gene>
<evidence type="ECO:0000313" key="1">
    <source>
        <dbReference type="EMBL" id="SCL27079.1"/>
    </source>
</evidence>
<dbReference type="EMBL" id="FMHU01000002">
    <property type="protein sequence ID" value="SCL27079.1"/>
    <property type="molecule type" value="Genomic_DNA"/>
</dbReference>